<protein>
    <submittedName>
        <fullName evidence="1">Uncharacterized protein</fullName>
    </submittedName>
</protein>
<gene>
    <name evidence="1" type="ORF">H0P51_23505</name>
</gene>
<dbReference type="AlphaFoldDB" id="A0A7D6HNT9"/>
<keyword evidence="2" id="KW-1185">Reference proteome</keyword>
<reference evidence="1" key="1">
    <citation type="submission" date="2020-07" db="EMBL/GenBank/DDBJ databases">
        <title>Description of Mycobacterium gordonae subsp. intergordonae subsp.nov. and Mycobacterium gordonae subsp. gordonae subsp. nov.</title>
        <authorList>
            <person name="Huang H."/>
        </authorList>
    </citation>
    <scope>NUCLEOTIDE SEQUENCE [LARGE SCALE GENOMIC DNA]</scope>
    <source>
        <strain evidence="1">24T</strain>
    </source>
</reference>
<accession>A0A7D6HNT9</accession>
<dbReference type="KEGG" id="mgor:H0P51_23505"/>
<dbReference type="Proteomes" id="UP000510682">
    <property type="component" value="Chromosome"/>
</dbReference>
<evidence type="ECO:0000313" key="2">
    <source>
        <dbReference type="Proteomes" id="UP000510682"/>
    </source>
</evidence>
<name>A0A7D6HNT9_9MYCO</name>
<organism evidence="1 2">
    <name type="scientific">Mycobacterium vicinigordonae</name>
    <dbReference type="NCBI Taxonomy" id="1719132"/>
    <lineage>
        <taxon>Bacteria</taxon>
        <taxon>Bacillati</taxon>
        <taxon>Actinomycetota</taxon>
        <taxon>Actinomycetes</taxon>
        <taxon>Mycobacteriales</taxon>
        <taxon>Mycobacteriaceae</taxon>
        <taxon>Mycobacterium</taxon>
    </lineage>
</organism>
<dbReference type="EMBL" id="CP059165">
    <property type="protein sequence ID" value="QLL06651.1"/>
    <property type="molecule type" value="Genomic_DNA"/>
</dbReference>
<proteinExistence type="predicted"/>
<reference evidence="1" key="2">
    <citation type="submission" date="2020-07" db="EMBL/GenBank/DDBJ databases">
        <authorList>
            <person name="Yu X."/>
        </authorList>
    </citation>
    <scope>NUCLEOTIDE SEQUENCE [LARGE SCALE GENOMIC DNA]</scope>
    <source>
        <strain evidence="1">24T</strain>
    </source>
</reference>
<sequence length="30" mass="3424">MCSTPIVCSTPMEWLFTYAHRAADYSEESP</sequence>
<evidence type="ECO:0000313" key="1">
    <source>
        <dbReference type="EMBL" id="QLL06651.1"/>
    </source>
</evidence>